<dbReference type="Proteomes" id="UP000191933">
    <property type="component" value="Unassembled WGS sequence"/>
</dbReference>
<comment type="caution">
    <text evidence="1">The sequence shown here is derived from an EMBL/GenBank/DDBJ whole genome shotgun (WGS) entry which is preliminary data.</text>
</comment>
<evidence type="ECO:0000313" key="2">
    <source>
        <dbReference type="Proteomes" id="UP000191933"/>
    </source>
</evidence>
<organism evidence="1 2">
    <name type="scientific">Agrobacterium genomosp. 2 str. CFBP 5494</name>
    <dbReference type="NCBI Taxonomy" id="1183436"/>
    <lineage>
        <taxon>Bacteria</taxon>
        <taxon>Pseudomonadati</taxon>
        <taxon>Pseudomonadota</taxon>
        <taxon>Alphaproteobacteria</taxon>
        <taxon>Hyphomicrobiales</taxon>
        <taxon>Rhizobiaceae</taxon>
        <taxon>Rhizobium/Agrobacterium group</taxon>
        <taxon>Agrobacterium</taxon>
        <taxon>Agrobacterium tumefaciens complex</taxon>
    </lineage>
</organism>
<keyword evidence="2" id="KW-1185">Reference proteome</keyword>
<protein>
    <submittedName>
        <fullName evidence="1">Uncharacterized protein</fullName>
    </submittedName>
</protein>
<accession>A0A9W5F2Q0</accession>
<proteinExistence type="predicted"/>
<gene>
    <name evidence="1" type="ORF">AGR2A_Cc120102</name>
</gene>
<dbReference type="RefSeq" id="WP_080822797.1">
    <property type="nucleotide sequence ID" value="NZ_LT009718.1"/>
</dbReference>
<name>A0A9W5F2Q0_9HYPH</name>
<evidence type="ECO:0000313" key="1">
    <source>
        <dbReference type="EMBL" id="CUW87569.1"/>
    </source>
</evidence>
<dbReference type="AlphaFoldDB" id="A0A9W5F2Q0"/>
<sequence>MTFDDLRAKYPRLLRPSTHFMCHEGWVRILDRYFEVVDGVMPDGETYDIGQIKEKMGTIRIYDSVYGDAWASVPAVTEAHRLAEARSLHTCEYCGQRGRLRKRRAYLTVTCDDHAFQNDALAIPEEPEPRYHVQTAGGWEVYDPDADAFVESVPPDWL</sequence>
<dbReference type="EMBL" id="FBVY01000004">
    <property type="protein sequence ID" value="CUW87569.1"/>
    <property type="molecule type" value="Genomic_DNA"/>
</dbReference>
<reference evidence="1 2" key="1">
    <citation type="submission" date="2016-01" db="EMBL/GenBank/DDBJ databases">
        <authorList>
            <person name="Regsiter A."/>
            <person name="william w."/>
        </authorList>
    </citation>
    <scope>NUCLEOTIDE SEQUENCE [LARGE SCALE GENOMIC DNA]</scope>
    <source>
        <strain evidence="1 2">CFBP 5494</strain>
    </source>
</reference>